<sequence>MAAKAARYTIIFVPFPAQGHVTPTLRLARTLVDHGDVSVTVAVPDFIHCRMAQLSIPGVALVSIPSGIQDDGNGEPPGPPSFLHALEHYMPAQLEGMLTTERGIVGARRVSCLVVDLLASWAITVAARLGLPVVGFWVGMSATYRTVAVIPELMDKGLISESGTIVSPDQIDSGHCNIHQNIADLHILPAKLKLRFKDLPWLISSSAVSQKSRLAFWLQTVNRAKTIRSILVNSINGEGGDSELYDPPQGQEILPVGPLLFNDDSKKTTAMWQVDQTCIGWLDKQSVGSVIYVSFGSWAAPMEPEKISGFAHGLEASGRPFLWALKNHPSWRAGLPDRYMEKVACHGKIVSWAPQDDILKHKAVGCYITHCGWNSVLEAVRHGVRMICYPISSDHFINCAYIVHMWEVGIALDSSDQSNVKDCIGRVMEGEEGRHLQQMVNKLRKTITVGEAMCVAKRSLSLFMERIKNNLSDEDIRRNQVTPQNCG</sequence>
<dbReference type="Gramene" id="PAN11963">
    <property type="protein sequence ID" value="PAN11963"/>
    <property type="gene ID" value="PAHAL_2G232200"/>
</dbReference>
<gene>
    <name evidence="5" type="ORF">PAHAL_2G232200</name>
</gene>
<evidence type="ECO:0000256" key="1">
    <source>
        <dbReference type="ARBA" id="ARBA00009995"/>
    </source>
</evidence>
<evidence type="ECO:0000313" key="5">
    <source>
        <dbReference type="EMBL" id="PAN11963.1"/>
    </source>
</evidence>
<dbReference type="CDD" id="cd03784">
    <property type="entry name" value="GT1_Gtf-like"/>
    <property type="match status" value="1"/>
</dbReference>
<dbReference type="Pfam" id="PF00201">
    <property type="entry name" value="UDPGT"/>
    <property type="match status" value="1"/>
</dbReference>
<dbReference type="AlphaFoldDB" id="A0A2S3GZA5"/>
<dbReference type="EMBL" id="CM008047">
    <property type="protein sequence ID" value="PAN11963.1"/>
    <property type="molecule type" value="Genomic_DNA"/>
</dbReference>
<dbReference type="GO" id="GO:0080044">
    <property type="term" value="F:quercetin 7-O-glucosyltransferase activity"/>
    <property type="evidence" value="ECO:0007669"/>
    <property type="project" value="TreeGrafter"/>
</dbReference>
<dbReference type="InterPro" id="IPR035595">
    <property type="entry name" value="UDP_glycos_trans_CS"/>
</dbReference>
<name>A0A2S3GZA5_9POAL</name>
<dbReference type="GO" id="GO:0080043">
    <property type="term" value="F:quercetin 3-O-glucosyltransferase activity"/>
    <property type="evidence" value="ECO:0007669"/>
    <property type="project" value="TreeGrafter"/>
</dbReference>
<evidence type="ECO:0000256" key="2">
    <source>
        <dbReference type="ARBA" id="ARBA00022679"/>
    </source>
</evidence>
<dbReference type="PROSITE" id="PS00375">
    <property type="entry name" value="UDPGT"/>
    <property type="match status" value="1"/>
</dbReference>
<dbReference type="SUPFAM" id="SSF53756">
    <property type="entry name" value="UDP-Glycosyltransferase/glycogen phosphorylase"/>
    <property type="match status" value="1"/>
</dbReference>
<dbReference type="Gene3D" id="3.40.50.2000">
    <property type="entry name" value="Glycogen Phosphorylase B"/>
    <property type="match status" value="2"/>
</dbReference>
<dbReference type="PANTHER" id="PTHR11926:SF1402">
    <property type="entry name" value="GLYCOSYLTRANSFERASE"/>
    <property type="match status" value="1"/>
</dbReference>
<dbReference type="FunFam" id="3.40.50.2000:FF:000122">
    <property type="entry name" value="Glycosyltransferase"/>
    <property type="match status" value="1"/>
</dbReference>
<comment type="similarity">
    <text evidence="1 3">Belongs to the UDP-glycosyltransferase family.</text>
</comment>
<keyword evidence="2 3" id="KW-0808">Transferase</keyword>
<evidence type="ECO:0000256" key="4">
    <source>
        <dbReference type="RuleBase" id="RU362057"/>
    </source>
</evidence>
<accession>A0A2S3GZA5</accession>
<dbReference type="PANTHER" id="PTHR11926">
    <property type="entry name" value="GLUCOSYL/GLUCURONOSYL TRANSFERASES"/>
    <property type="match status" value="1"/>
</dbReference>
<protein>
    <recommendedName>
        <fullName evidence="4">Glycosyltransferase</fullName>
        <ecNumber evidence="4">2.4.1.-</ecNumber>
    </recommendedName>
</protein>
<keyword evidence="3" id="KW-0328">Glycosyltransferase</keyword>
<dbReference type="EC" id="2.4.1.-" evidence="4"/>
<reference evidence="5" key="1">
    <citation type="submission" date="2018-04" db="EMBL/GenBank/DDBJ databases">
        <title>WGS assembly of Panicum hallii.</title>
        <authorList>
            <person name="Lovell J."/>
            <person name="Jenkins J."/>
            <person name="Lowry D."/>
            <person name="Mamidi S."/>
            <person name="Sreedasyam A."/>
            <person name="Weng X."/>
            <person name="Barry K."/>
            <person name="Bonette J."/>
            <person name="Campitelli B."/>
            <person name="Daum C."/>
            <person name="Gordon S."/>
            <person name="Gould B."/>
            <person name="Lipzen A."/>
            <person name="Macqueen A."/>
            <person name="Palacio-Mejia J."/>
            <person name="Plott C."/>
            <person name="Shakirov E."/>
            <person name="Shu S."/>
            <person name="Yoshinaga Y."/>
            <person name="Zane M."/>
            <person name="Rokhsar D."/>
            <person name="Grimwood J."/>
            <person name="Schmutz J."/>
            <person name="Juenger T."/>
        </authorList>
    </citation>
    <scope>NUCLEOTIDE SEQUENCE [LARGE SCALE GENOMIC DNA]</scope>
    <source>
        <strain evidence="5">FIL2</strain>
    </source>
</reference>
<dbReference type="Proteomes" id="UP000243499">
    <property type="component" value="Chromosome 2"/>
</dbReference>
<organism evidence="5">
    <name type="scientific">Panicum hallii</name>
    <dbReference type="NCBI Taxonomy" id="206008"/>
    <lineage>
        <taxon>Eukaryota</taxon>
        <taxon>Viridiplantae</taxon>
        <taxon>Streptophyta</taxon>
        <taxon>Embryophyta</taxon>
        <taxon>Tracheophyta</taxon>
        <taxon>Spermatophyta</taxon>
        <taxon>Magnoliopsida</taxon>
        <taxon>Liliopsida</taxon>
        <taxon>Poales</taxon>
        <taxon>Poaceae</taxon>
        <taxon>PACMAD clade</taxon>
        <taxon>Panicoideae</taxon>
        <taxon>Panicodae</taxon>
        <taxon>Paniceae</taxon>
        <taxon>Panicinae</taxon>
        <taxon>Panicum</taxon>
        <taxon>Panicum sect. Panicum</taxon>
    </lineage>
</organism>
<evidence type="ECO:0000256" key="3">
    <source>
        <dbReference type="RuleBase" id="RU003718"/>
    </source>
</evidence>
<proteinExistence type="inferred from homology"/>
<dbReference type="InterPro" id="IPR002213">
    <property type="entry name" value="UDP_glucos_trans"/>
</dbReference>